<sequence length="301" mass="33253">MTDRKIRLAVMSDLHNEFEAAQGSRRPTAAWLTLDEGRRRIPGHPTIGPLLDGLIGDQIDLVILAGDINVGVRGIEYAREVAQLIGAKTVYVMGNHEAYNGRDLDLLAEEFRNAADATTGSVTFLENEVAVFDFDGQRLYVLGCTLWTDYAMNGSDSDDIAHSMERAGDSLNDHVRISVNGQPFTPYLARKRHLASRAWLAEEVKRIRAEDGEDAKILIVTHHAPVRGASGPQYVGDPLSPAFASDLTEEIISWRPVAWIFGHTHFNMDTQIGGTRVVAAQRGYLGYEPGSEEFRPKVIEV</sequence>
<dbReference type="EMBL" id="CP022111">
    <property type="protein sequence ID" value="ASG23232.1"/>
    <property type="molecule type" value="Genomic_DNA"/>
</dbReference>
<feature type="domain" description="Calcineurin-like phosphoesterase" evidence="1">
    <location>
        <begin position="6"/>
        <end position="265"/>
    </location>
</feature>
<evidence type="ECO:0000313" key="3">
    <source>
        <dbReference type="Proteomes" id="UP000197153"/>
    </source>
</evidence>
<keyword evidence="3" id="KW-1185">Reference proteome</keyword>
<name>A0A248JWY0_9PROT</name>
<dbReference type="SUPFAM" id="SSF56300">
    <property type="entry name" value="Metallo-dependent phosphatases"/>
    <property type="match status" value="1"/>
</dbReference>
<dbReference type="Pfam" id="PF00149">
    <property type="entry name" value="Metallophos"/>
    <property type="match status" value="1"/>
</dbReference>
<dbReference type="InterPro" id="IPR029052">
    <property type="entry name" value="Metallo-depent_PP-like"/>
</dbReference>
<evidence type="ECO:0000313" key="2">
    <source>
        <dbReference type="EMBL" id="ASG23232.1"/>
    </source>
</evidence>
<dbReference type="Proteomes" id="UP000197153">
    <property type="component" value="Chromosome 2"/>
</dbReference>
<proteinExistence type="predicted"/>
<gene>
    <name evidence="2" type="ORF">Y958_20595</name>
</gene>
<dbReference type="GO" id="GO:0016787">
    <property type="term" value="F:hydrolase activity"/>
    <property type="evidence" value="ECO:0007669"/>
    <property type="project" value="InterPro"/>
</dbReference>
<dbReference type="KEGG" id="nao:Y958_20595"/>
<accession>A0A248JWY0</accession>
<dbReference type="AlphaFoldDB" id="A0A248JWY0"/>
<dbReference type="Gene3D" id="3.60.21.10">
    <property type="match status" value="1"/>
</dbReference>
<organism evidence="2 3">
    <name type="scientific">Nitrospirillum viridazoti CBAmc</name>
    <dbReference type="NCBI Taxonomy" id="1441467"/>
    <lineage>
        <taxon>Bacteria</taxon>
        <taxon>Pseudomonadati</taxon>
        <taxon>Pseudomonadota</taxon>
        <taxon>Alphaproteobacteria</taxon>
        <taxon>Rhodospirillales</taxon>
        <taxon>Azospirillaceae</taxon>
        <taxon>Nitrospirillum</taxon>
        <taxon>Nitrospirillum viridazoti</taxon>
    </lineage>
</organism>
<dbReference type="PANTHER" id="PTHR37844">
    <property type="entry name" value="SER/THR PROTEIN PHOSPHATASE SUPERFAMILY (AFU_ORTHOLOGUE AFUA_1G14840)"/>
    <property type="match status" value="1"/>
</dbReference>
<dbReference type="PANTHER" id="PTHR37844:SF2">
    <property type="entry name" value="SER_THR PROTEIN PHOSPHATASE SUPERFAMILY (AFU_ORTHOLOGUE AFUA_1G14840)"/>
    <property type="match status" value="1"/>
</dbReference>
<evidence type="ECO:0000259" key="1">
    <source>
        <dbReference type="Pfam" id="PF00149"/>
    </source>
</evidence>
<dbReference type="InterPro" id="IPR004843">
    <property type="entry name" value="Calcineurin-like_PHP"/>
</dbReference>
<protein>
    <recommendedName>
        <fullName evidence="1">Calcineurin-like phosphoesterase domain-containing protein</fullName>
    </recommendedName>
</protein>
<dbReference type="RefSeq" id="WP_088873742.1">
    <property type="nucleotide sequence ID" value="NZ_CP022111.1"/>
</dbReference>
<reference evidence="2 3" key="1">
    <citation type="submission" date="2017-06" db="EMBL/GenBank/DDBJ databases">
        <title>Complete genome sequence of Nitrospirillum amazonense strain CBAmC, an endophytic nitrogen-fixing and plant growth-promoting bacterium, isolated from sugarcane.</title>
        <authorList>
            <person name="Schwab S."/>
            <person name="dos Santos Teixeira K.R."/>
            <person name="Simoes Araujo J.L."/>
            <person name="Soares Vidal M."/>
            <person name="Borges de Freitas H.R."/>
            <person name="Rivello Crivelaro A.L."/>
            <person name="Bueno de Camargo Nunes A."/>
            <person name="dos Santos C.M."/>
            <person name="Palmeira da Silva Rosa D."/>
            <person name="da Silva Padilha D."/>
            <person name="da Silva E."/>
            <person name="Araujo Terra L."/>
            <person name="Soares Mendes V."/>
            <person name="Farinelli L."/>
            <person name="Magalhaes Cruz L."/>
            <person name="Baldani J.I."/>
        </authorList>
    </citation>
    <scope>NUCLEOTIDE SEQUENCE [LARGE SCALE GENOMIC DNA]</scope>
    <source>
        <strain evidence="2 3">CBAmC</strain>
    </source>
</reference>